<gene>
    <name evidence="2" type="ORF">E7V67_011870</name>
</gene>
<evidence type="ECO:0000313" key="3">
    <source>
        <dbReference type="Proteomes" id="UP000321323"/>
    </source>
</evidence>
<feature type="transmembrane region" description="Helical" evidence="1">
    <location>
        <begin position="55"/>
        <end position="80"/>
    </location>
</feature>
<feature type="transmembrane region" description="Helical" evidence="1">
    <location>
        <begin position="225"/>
        <end position="245"/>
    </location>
</feature>
<reference evidence="2 3" key="1">
    <citation type="journal article" date="2019" name="Int. J. Syst. Evol. Microbiol.">
        <title>The Draft Whole-Genome Sequence of the Antibiotic Producer Empedobacter haloabium ATCC 31962 Provides Indications for Its Taxonomic Reclassification.</title>
        <authorList>
            <person name="Miess H."/>
            <person name="Arlt P."/>
            <person name="Apel A.K."/>
            <person name="Weber T."/>
            <person name="Nieselt K."/>
            <person name="Hanssen F."/>
            <person name="Czemmel S."/>
            <person name="Nahnsen S."/>
            <person name="Gross H."/>
        </authorList>
    </citation>
    <scope>NUCLEOTIDE SEQUENCE [LARGE SCALE GENOMIC DNA]</scope>
    <source>
        <strain evidence="2 3">ATCC 31962</strain>
    </source>
</reference>
<dbReference type="Proteomes" id="UP000321323">
    <property type="component" value="Chromosome"/>
</dbReference>
<feature type="transmembrane region" description="Helical" evidence="1">
    <location>
        <begin position="101"/>
        <end position="129"/>
    </location>
</feature>
<feature type="transmembrane region" description="Helical" evidence="1">
    <location>
        <begin position="135"/>
        <end position="158"/>
    </location>
</feature>
<keyword evidence="1" id="KW-0472">Membrane</keyword>
<dbReference type="EMBL" id="CP136508">
    <property type="protein sequence ID" value="WUR15764.1"/>
    <property type="molecule type" value="Genomic_DNA"/>
</dbReference>
<organism evidence="2 3">
    <name type="scientific">[Empedobacter] haloabium</name>
    <dbReference type="NCBI Taxonomy" id="592317"/>
    <lineage>
        <taxon>Bacteria</taxon>
        <taxon>Pseudomonadati</taxon>
        <taxon>Pseudomonadota</taxon>
        <taxon>Betaproteobacteria</taxon>
        <taxon>Burkholderiales</taxon>
        <taxon>Oxalobacteraceae</taxon>
        <taxon>Telluria group</taxon>
        <taxon>Telluria group incertae sedis</taxon>
    </lineage>
</organism>
<proteinExistence type="predicted"/>
<keyword evidence="1" id="KW-1133">Transmembrane helix</keyword>
<keyword evidence="3" id="KW-1185">Reference proteome</keyword>
<keyword evidence="1" id="KW-0812">Transmembrane</keyword>
<evidence type="ECO:0000256" key="1">
    <source>
        <dbReference type="SAM" id="Phobius"/>
    </source>
</evidence>
<feature type="transmembrane region" description="Helical" evidence="1">
    <location>
        <begin position="27"/>
        <end position="49"/>
    </location>
</feature>
<feature type="transmembrane region" description="Helical" evidence="1">
    <location>
        <begin position="165"/>
        <end position="185"/>
    </location>
</feature>
<protein>
    <submittedName>
        <fullName evidence="2">ABC transporter permease</fullName>
    </submittedName>
</protein>
<sequence length="252" mass="25823">MTAAAWRIGRAVAADTVREALRGRLPWLLAALLLAGAGLSGFIGALALTDTRATQAALLAALLRCAGAATVAVFTVASVVRERHDKQAEMLLALPAGRAAWLLGRLAGFALLAGLVALPAALLALGHAAPAQAGLWALGVLCELWIVAAFALFCALGLGHAAPALCVTLGFYLLARVAGILQALAHDATSLARAAADGIAFLLPRLDTFARAEWLLYDTGGAADAAAMLGQTAIYLALLAAASLVDLQRREF</sequence>
<evidence type="ECO:0000313" key="2">
    <source>
        <dbReference type="EMBL" id="WUR15764.1"/>
    </source>
</evidence>
<accession>A0ABZ1UTX3</accession>
<name>A0ABZ1UTX3_9BURK</name>